<dbReference type="PROSITE" id="PS00216">
    <property type="entry name" value="SUGAR_TRANSPORT_1"/>
    <property type="match status" value="1"/>
</dbReference>
<dbReference type="PANTHER" id="PTHR48022">
    <property type="entry name" value="PLASTIDIC GLUCOSE TRANSPORTER 4"/>
    <property type="match status" value="1"/>
</dbReference>
<evidence type="ECO:0000256" key="10">
    <source>
        <dbReference type="SAM" id="Phobius"/>
    </source>
</evidence>
<dbReference type="OrthoDB" id="6612291at2759"/>
<evidence type="ECO:0000313" key="12">
    <source>
        <dbReference type="EMBL" id="KAG2180684.1"/>
    </source>
</evidence>
<evidence type="ECO:0000256" key="3">
    <source>
        <dbReference type="ARBA" id="ARBA00022448"/>
    </source>
</evidence>
<dbReference type="FunFam" id="1.20.1250.20:FF:000115">
    <property type="entry name" value="High-affinity glucose transporter"/>
    <property type="match status" value="1"/>
</dbReference>
<dbReference type="InterPro" id="IPR020846">
    <property type="entry name" value="MFS_dom"/>
</dbReference>
<feature type="transmembrane region" description="Helical" evidence="10">
    <location>
        <begin position="12"/>
        <end position="33"/>
    </location>
</feature>
<evidence type="ECO:0000313" key="13">
    <source>
        <dbReference type="Proteomes" id="UP000612746"/>
    </source>
</evidence>
<dbReference type="EMBL" id="JAEPRA010000009">
    <property type="protein sequence ID" value="KAG2180684.1"/>
    <property type="molecule type" value="Genomic_DNA"/>
</dbReference>
<dbReference type="Proteomes" id="UP000612746">
    <property type="component" value="Unassembled WGS sequence"/>
</dbReference>
<feature type="compositionally biased region" description="Basic and acidic residues" evidence="9">
    <location>
        <begin position="501"/>
        <end position="520"/>
    </location>
</feature>
<feature type="transmembrane region" description="Helical" evidence="10">
    <location>
        <begin position="62"/>
        <end position="85"/>
    </location>
</feature>
<name>A0A8H7UIW4_9FUNG</name>
<dbReference type="Gene3D" id="1.20.1250.20">
    <property type="entry name" value="MFS general substrate transporter like domains"/>
    <property type="match status" value="1"/>
</dbReference>
<dbReference type="GO" id="GO:0005886">
    <property type="term" value="C:plasma membrane"/>
    <property type="evidence" value="ECO:0007669"/>
    <property type="project" value="UniProtKB-ARBA"/>
</dbReference>
<sequence length="527" mass="57247">MLGLNKPENVAGSALPAILMGAFVAFGGVLYGYDTGTIGGILAMKEFVDTFGTMDAATGEKVITSATSSLVVSILSAGTFFGALSAGPLGDILGRRWGLIFAVFIVFNFGIILQMASSGIPLFVAGRFFAGLGVGMMSSLVPLYQSEALPKWIRGAVVACYQLAITIGLLIASIVDNATQDRPDTGAYRVPIAVQFAWGIIITVGMLLLPETPRYLIKRGNMEGAAKSLSRLRSLPTDHPELLEELEEIRANHEYELSLGESSYKDLFSNEGHLRKRLITGCLLQMLQQLTGINFIFYYGTTFFKSSGFSQPFLISLITNLVNVVSTFPGLYLVEKWGRRPLLLFGAIGMCVCQFIIAAVGVASTTIAASQALIAFVCFYIFFFACSWGPIAWVVTGEIFPLKVRSKGLSLTTASNWLLNWAIAYATPYMVDSGPGNANLGVKVFFVWGSACFICIAFSYFMIYETKNMTLEQVDELYDNVPVAWRSKGYVPTVTYAKQAPSDEKQPSSDEKQPSSDEKPPIASENN</sequence>
<dbReference type="InterPro" id="IPR036259">
    <property type="entry name" value="MFS_trans_sf"/>
</dbReference>
<evidence type="ECO:0000256" key="8">
    <source>
        <dbReference type="RuleBase" id="RU003346"/>
    </source>
</evidence>
<dbReference type="PROSITE" id="PS00217">
    <property type="entry name" value="SUGAR_TRANSPORT_2"/>
    <property type="match status" value="1"/>
</dbReference>
<dbReference type="PROSITE" id="PS50850">
    <property type="entry name" value="MFS"/>
    <property type="match status" value="1"/>
</dbReference>
<dbReference type="InterPro" id="IPR005828">
    <property type="entry name" value="MFS_sugar_transport-like"/>
</dbReference>
<feature type="transmembrane region" description="Helical" evidence="10">
    <location>
        <begin position="408"/>
        <end position="425"/>
    </location>
</feature>
<evidence type="ECO:0000256" key="1">
    <source>
        <dbReference type="ARBA" id="ARBA00004141"/>
    </source>
</evidence>
<evidence type="ECO:0000256" key="7">
    <source>
        <dbReference type="ARBA" id="ARBA00023180"/>
    </source>
</evidence>
<keyword evidence="13" id="KW-1185">Reference proteome</keyword>
<feature type="transmembrane region" description="Helical" evidence="10">
    <location>
        <begin position="156"/>
        <end position="175"/>
    </location>
</feature>
<proteinExistence type="inferred from homology"/>
<comment type="subcellular location">
    <subcellularLocation>
        <location evidence="1">Membrane</location>
        <topology evidence="1">Multi-pass membrane protein</topology>
    </subcellularLocation>
</comment>
<feature type="transmembrane region" description="Helical" evidence="10">
    <location>
        <begin position="97"/>
        <end position="116"/>
    </location>
</feature>
<evidence type="ECO:0000256" key="6">
    <source>
        <dbReference type="ARBA" id="ARBA00023136"/>
    </source>
</evidence>
<keyword evidence="6 10" id="KW-0472">Membrane</keyword>
<dbReference type="InterPro" id="IPR050360">
    <property type="entry name" value="MFS_Sugar_Transporters"/>
</dbReference>
<dbReference type="Pfam" id="PF00083">
    <property type="entry name" value="Sugar_tr"/>
    <property type="match status" value="1"/>
</dbReference>
<dbReference type="InterPro" id="IPR005829">
    <property type="entry name" value="Sugar_transporter_CS"/>
</dbReference>
<feature type="non-terminal residue" evidence="12">
    <location>
        <position position="1"/>
    </location>
</feature>
<reference evidence="12" key="1">
    <citation type="submission" date="2020-12" db="EMBL/GenBank/DDBJ databases">
        <title>Metabolic potential, ecology and presence of endohyphal bacteria is reflected in genomic diversity of Mucoromycotina.</title>
        <authorList>
            <person name="Muszewska A."/>
            <person name="Okrasinska A."/>
            <person name="Steczkiewicz K."/>
            <person name="Drgas O."/>
            <person name="Orlowska M."/>
            <person name="Perlinska-Lenart U."/>
            <person name="Aleksandrzak-Piekarczyk T."/>
            <person name="Szatraj K."/>
            <person name="Zielenkiewicz U."/>
            <person name="Pilsyk S."/>
            <person name="Malc E."/>
            <person name="Mieczkowski P."/>
            <person name="Kruszewska J.S."/>
            <person name="Biernat P."/>
            <person name="Pawlowska J."/>
        </authorList>
    </citation>
    <scope>NUCLEOTIDE SEQUENCE</scope>
    <source>
        <strain evidence="12">WA0000051536</strain>
    </source>
</reference>
<dbReference type="CDD" id="cd17356">
    <property type="entry name" value="MFS_HXT"/>
    <property type="match status" value="1"/>
</dbReference>
<feature type="transmembrane region" description="Helical" evidence="10">
    <location>
        <begin position="341"/>
        <end position="367"/>
    </location>
</feature>
<dbReference type="GO" id="GO:0005351">
    <property type="term" value="F:carbohydrate:proton symporter activity"/>
    <property type="evidence" value="ECO:0007669"/>
    <property type="project" value="TreeGrafter"/>
</dbReference>
<dbReference type="GO" id="GO:0005536">
    <property type="term" value="F:D-glucose binding"/>
    <property type="evidence" value="ECO:0007669"/>
    <property type="project" value="UniProtKB-ARBA"/>
</dbReference>
<evidence type="ECO:0000256" key="5">
    <source>
        <dbReference type="ARBA" id="ARBA00022989"/>
    </source>
</evidence>
<gene>
    <name evidence="12" type="ORF">INT44_003691</name>
</gene>
<feature type="region of interest" description="Disordered" evidence="9">
    <location>
        <begin position="497"/>
        <end position="527"/>
    </location>
</feature>
<evidence type="ECO:0000259" key="11">
    <source>
        <dbReference type="PROSITE" id="PS50850"/>
    </source>
</evidence>
<feature type="transmembrane region" description="Helical" evidence="10">
    <location>
        <begin position="187"/>
        <end position="209"/>
    </location>
</feature>
<keyword evidence="5 10" id="KW-1133">Transmembrane helix</keyword>
<evidence type="ECO:0000256" key="9">
    <source>
        <dbReference type="SAM" id="MobiDB-lite"/>
    </source>
</evidence>
<keyword evidence="7" id="KW-0325">Glycoprotein</keyword>
<keyword evidence="3 8" id="KW-0813">Transport</keyword>
<dbReference type="AlphaFoldDB" id="A0A8H7UIW4"/>
<dbReference type="InterPro" id="IPR003663">
    <property type="entry name" value="Sugar/inositol_transpt"/>
</dbReference>
<dbReference type="PANTHER" id="PTHR48022:SF17">
    <property type="entry name" value="HEXOSE TRANSPORTER"/>
    <property type="match status" value="1"/>
</dbReference>
<evidence type="ECO:0000256" key="4">
    <source>
        <dbReference type="ARBA" id="ARBA00022692"/>
    </source>
</evidence>
<comment type="similarity">
    <text evidence="2 8">Belongs to the major facilitator superfamily. Sugar transporter (TC 2.A.1.1) family.</text>
</comment>
<feature type="transmembrane region" description="Helical" evidence="10">
    <location>
        <begin position="373"/>
        <end position="396"/>
    </location>
</feature>
<comment type="caution">
    <text evidence="12">The sequence shown here is derived from an EMBL/GenBank/DDBJ whole genome shotgun (WGS) entry which is preliminary data.</text>
</comment>
<dbReference type="GO" id="GO:0010255">
    <property type="term" value="P:glucose mediated signaling pathway"/>
    <property type="evidence" value="ECO:0007669"/>
    <property type="project" value="UniProtKB-ARBA"/>
</dbReference>
<protein>
    <recommendedName>
        <fullName evidence="11">Major facilitator superfamily (MFS) profile domain-containing protein</fullName>
    </recommendedName>
</protein>
<evidence type="ECO:0000256" key="2">
    <source>
        <dbReference type="ARBA" id="ARBA00010992"/>
    </source>
</evidence>
<dbReference type="SUPFAM" id="SSF103473">
    <property type="entry name" value="MFS general substrate transporter"/>
    <property type="match status" value="1"/>
</dbReference>
<dbReference type="NCBIfam" id="TIGR00879">
    <property type="entry name" value="SP"/>
    <property type="match status" value="1"/>
</dbReference>
<feature type="transmembrane region" description="Helical" evidence="10">
    <location>
        <begin position="313"/>
        <end position="334"/>
    </location>
</feature>
<dbReference type="PRINTS" id="PR00171">
    <property type="entry name" value="SUGRTRNSPORT"/>
</dbReference>
<feature type="transmembrane region" description="Helical" evidence="10">
    <location>
        <begin position="122"/>
        <end position="144"/>
    </location>
</feature>
<organism evidence="12 13">
    <name type="scientific">Umbelopsis vinacea</name>
    <dbReference type="NCBI Taxonomy" id="44442"/>
    <lineage>
        <taxon>Eukaryota</taxon>
        <taxon>Fungi</taxon>
        <taxon>Fungi incertae sedis</taxon>
        <taxon>Mucoromycota</taxon>
        <taxon>Mucoromycotina</taxon>
        <taxon>Umbelopsidomycetes</taxon>
        <taxon>Umbelopsidales</taxon>
        <taxon>Umbelopsidaceae</taxon>
        <taxon>Umbelopsis</taxon>
    </lineage>
</organism>
<feature type="domain" description="Major facilitator superfamily (MFS) profile" evidence="11">
    <location>
        <begin position="20"/>
        <end position="467"/>
    </location>
</feature>
<feature type="transmembrane region" description="Helical" evidence="10">
    <location>
        <begin position="445"/>
        <end position="463"/>
    </location>
</feature>
<keyword evidence="4 10" id="KW-0812">Transmembrane</keyword>
<accession>A0A8H7UIW4</accession>